<gene>
    <name evidence="15" type="ORF">Purlil1_4494</name>
</gene>
<evidence type="ECO:0008006" key="17">
    <source>
        <dbReference type="Google" id="ProtNLM"/>
    </source>
</evidence>
<keyword evidence="9" id="KW-0007">Acetylation</keyword>
<reference evidence="15 16" key="1">
    <citation type="journal article" date="2024" name="Microbiol. Resour. Announc.">
        <title>Genome annotations for the ascomycete fungi Trichoderma harzianum, Trichoderma aggressivum, and Purpureocillium lilacinum.</title>
        <authorList>
            <person name="Beijen E.P.W."/>
            <person name="Ohm R.A."/>
        </authorList>
    </citation>
    <scope>NUCLEOTIDE SEQUENCE [LARGE SCALE GENOMIC DNA]</scope>
    <source>
        <strain evidence="15 16">CBS 150709</strain>
    </source>
</reference>
<dbReference type="EMBL" id="JAWRVI010000013">
    <property type="protein sequence ID" value="KAK4090914.1"/>
    <property type="molecule type" value="Genomic_DNA"/>
</dbReference>
<dbReference type="Gene3D" id="3.40.1000.30">
    <property type="match status" value="1"/>
</dbReference>
<dbReference type="Proteomes" id="UP001287286">
    <property type="component" value="Unassembled WGS sequence"/>
</dbReference>
<evidence type="ECO:0000256" key="1">
    <source>
        <dbReference type="ARBA" id="ARBA00004240"/>
    </source>
</evidence>
<name>A0ABR0C3J6_PURLI</name>
<accession>A0ABR0C3J6</accession>
<evidence type="ECO:0000313" key="16">
    <source>
        <dbReference type="Proteomes" id="UP001287286"/>
    </source>
</evidence>
<feature type="domain" description="PI31 proteasome regulator N-terminal" evidence="14">
    <location>
        <begin position="233"/>
        <end position="392"/>
    </location>
</feature>
<dbReference type="InterPro" id="IPR013886">
    <property type="entry name" value="PI31_Prot_C"/>
</dbReference>
<keyword evidence="16" id="KW-1185">Reference proteome</keyword>
<feature type="compositionally biased region" description="Basic and acidic residues" evidence="11">
    <location>
        <begin position="400"/>
        <end position="420"/>
    </location>
</feature>
<feature type="region of interest" description="Disordered" evidence="11">
    <location>
        <begin position="538"/>
        <end position="583"/>
    </location>
</feature>
<keyword evidence="8" id="KW-0647">Proteasome</keyword>
<proteinExistence type="inferred from homology"/>
<feature type="compositionally biased region" description="Gly residues" evidence="11">
    <location>
        <begin position="564"/>
        <end position="579"/>
    </location>
</feature>
<dbReference type="InterPro" id="IPR021625">
    <property type="entry name" value="PI31_Prot_N"/>
</dbReference>
<feature type="compositionally biased region" description="Low complexity" evidence="11">
    <location>
        <begin position="440"/>
        <end position="452"/>
    </location>
</feature>
<feature type="signal peptide" evidence="12">
    <location>
        <begin position="1"/>
        <end position="21"/>
    </location>
</feature>
<dbReference type="PANTHER" id="PTHR13266">
    <property type="entry name" value="PROTEASOME INHIBITOR"/>
    <property type="match status" value="1"/>
</dbReference>
<evidence type="ECO:0000256" key="3">
    <source>
        <dbReference type="ARBA" id="ARBA00006405"/>
    </source>
</evidence>
<evidence type="ECO:0000256" key="12">
    <source>
        <dbReference type="SAM" id="SignalP"/>
    </source>
</evidence>
<organism evidence="15 16">
    <name type="scientific">Purpureocillium lilacinum</name>
    <name type="common">Paecilomyces lilacinus</name>
    <dbReference type="NCBI Taxonomy" id="33203"/>
    <lineage>
        <taxon>Eukaryota</taxon>
        <taxon>Fungi</taxon>
        <taxon>Dikarya</taxon>
        <taxon>Ascomycota</taxon>
        <taxon>Pezizomycotina</taxon>
        <taxon>Sordariomycetes</taxon>
        <taxon>Hypocreomycetidae</taxon>
        <taxon>Hypocreales</taxon>
        <taxon>Ophiocordycipitaceae</taxon>
        <taxon>Purpureocillium</taxon>
    </lineage>
</organism>
<evidence type="ECO:0000256" key="4">
    <source>
        <dbReference type="ARBA" id="ARBA00022481"/>
    </source>
</evidence>
<keyword evidence="12" id="KW-0732">Signal</keyword>
<evidence type="ECO:0000256" key="2">
    <source>
        <dbReference type="ARBA" id="ARBA00004496"/>
    </source>
</evidence>
<comment type="caution">
    <text evidence="15">The sequence shown here is derived from an EMBL/GenBank/DDBJ whole genome shotgun (WGS) entry which is preliminary data.</text>
</comment>
<evidence type="ECO:0000256" key="5">
    <source>
        <dbReference type="ARBA" id="ARBA00022490"/>
    </source>
</evidence>
<keyword evidence="6" id="KW-0597">Phosphoprotein</keyword>
<keyword evidence="7" id="KW-0256">Endoplasmic reticulum</keyword>
<dbReference type="PANTHER" id="PTHR13266:SF1">
    <property type="entry name" value="PROTEASOME INHIBITOR PI31 SUBUNIT"/>
    <property type="match status" value="1"/>
</dbReference>
<evidence type="ECO:0000259" key="14">
    <source>
        <dbReference type="Pfam" id="PF11566"/>
    </source>
</evidence>
<dbReference type="InterPro" id="IPR045128">
    <property type="entry name" value="PI31-like"/>
</dbReference>
<dbReference type="Pfam" id="PF08577">
    <property type="entry name" value="PI31_Prot_C"/>
    <property type="match status" value="1"/>
</dbReference>
<evidence type="ECO:0000256" key="6">
    <source>
        <dbReference type="ARBA" id="ARBA00022553"/>
    </source>
</evidence>
<feature type="region of interest" description="Disordered" evidence="11">
    <location>
        <begin position="395"/>
        <end position="463"/>
    </location>
</feature>
<dbReference type="Pfam" id="PF11566">
    <property type="entry name" value="PI31_Prot_N"/>
    <property type="match status" value="1"/>
</dbReference>
<evidence type="ECO:0000313" key="15">
    <source>
        <dbReference type="EMBL" id="KAK4090914.1"/>
    </source>
</evidence>
<keyword evidence="4" id="KW-0488">Methylation</keyword>
<feature type="domain" description="PI31 proteasome regulator C-terminal" evidence="13">
    <location>
        <begin position="486"/>
        <end position="565"/>
    </location>
</feature>
<protein>
    <recommendedName>
        <fullName evidence="17">Proteasome inhibitor PI31 subunit</fullName>
    </recommendedName>
</protein>
<comment type="similarity">
    <text evidence="3">Belongs to the proteasome inhibitor PI31 family.</text>
</comment>
<comment type="subcellular location">
    <subcellularLocation>
        <location evidence="2">Cytoplasm</location>
    </subcellularLocation>
    <subcellularLocation>
        <location evidence="1">Endoplasmic reticulum</location>
    </subcellularLocation>
</comment>
<sequence length="605" mass="65459">MRVSVLSCCLAVMAAGGLASARTASFRRADAHTQSGMKIECEARIEVPAVCFPPHAKCEGPLYKYKIDTGVDQKLRDLCSRVCRCVDDPTKKQPKAVQFADELCEMGGHHGLENYEPENKVLLSEKPPVTKAPVRKLPVNKSGKSWLDLDDHDFTPPRFRHLRKPLLRTDPPRDRLIIDTFHHHPAYHQCCHPRIHQPPPPIAMASAPSTLGTAAILKGMADALPAHPPGDDSSDLASSYEAVALLIHAYLAALGFDLCGFDEDKPMDCASIAPRLPSQWNARFGSLAFVYRHKQSSMRFVVRVDRMGGKVEVRGLAVGADTIHRFERAVRDVVRSDGLPLRVTLGSDGAEDRSDLVDKMKALFVSEQAIVDILHDLKVNIVQKLIPKLQREGYVEVDDRDAQEAAQAERRAQESRDPNRPFRGGEPQQPHPHPHPHPLPELARPRPLAPVGDFPPPGFDDEYEMNRPPRAGAGIILPDGRSPFNIGHDDLNPPGLGPHDPLRGSFVPGGGLPLPGRPSGMHPTFDDPLFAGQRSPGGFVSDSDPMAGYYDPQSPPGSRWDPVGPGGGPRHGGPGGSRGGNYPFGDFGGGGGYGGGGFGGGGHII</sequence>
<evidence type="ECO:0000256" key="9">
    <source>
        <dbReference type="ARBA" id="ARBA00022990"/>
    </source>
</evidence>
<evidence type="ECO:0000259" key="13">
    <source>
        <dbReference type="Pfam" id="PF08577"/>
    </source>
</evidence>
<evidence type="ECO:0000256" key="11">
    <source>
        <dbReference type="SAM" id="MobiDB-lite"/>
    </source>
</evidence>
<evidence type="ECO:0000256" key="7">
    <source>
        <dbReference type="ARBA" id="ARBA00022824"/>
    </source>
</evidence>
<evidence type="ECO:0000256" key="10">
    <source>
        <dbReference type="ARBA" id="ARBA00024805"/>
    </source>
</evidence>
<keyword evidence="5" id="KW-0963">Cytoplasm</keyword>
<feature type="chain" id="PRO_5046654648" description="Proteasome inhibitor PI31 subunit" evidence="12">
    <location>
        <begin position="22"/>
        <end position="605"/>
    </location>
</feature>
<comment type="function">
    <text evidence="10">Plays an important role in control of proteasome function. Inhibits the hydrolysis of protein and peptide substrates by the 20S proteasome. Also inhibits the activation of the proteasome by the proteasome regulatory proteins PA700 and PA28.</text>
</comment>
<evidence type="ECO:0000256" key="8">
    <source>
        <dbReference type="ARBA" id="ARBA00022942"/>
    </source>
</evidence>